<sequence length="200" mass="22079">MSPTRRVNPELLTPLPLITDQPVDGRVYRLPGLNAALAMKGNIGRLITMGATWSDRYHTVFNVRRKLNDLEIEIQGQWVTISEGRVQIAIQSLHALRLRAPELPGDLPAAPFLTPLFHEDPRDGLGWWASNVTTHQATNGDITVVTCDVVFTRGDEGFSAKSTLVMTPEPPYHIYTYTTPSALGQQVLPGIIDSLNAQND</sequence>
<accession>A0A221T2P3</accession>
<organism evidence="1 2">
    <name type="scientific">Deinococcus ficus</name>
    <dbReference type="NCBI Taxonomy" id="317577"/>
    <lineage>
        <taxon>Bacteria</taxon>
        <taxon>Thermotogati</taxon>
        <taxon>Deinococcota</taxon>
        <taxon>Deinococci</taxon>
        <taxon>Deinococcales</taxon>
        <taxon>Deinococcaceae</taxon>
        <taxon>Deinococcus</taxon>
    </lineage>
</organism>
<keyword evidence="2" id="KW-1185">Reference proteome</keyword>
<dbReference type="EMBL" id="CP021084">
    <property type="protein sequence ID" value="ASN83163.1"/>
    <property type="molecule type" value="Genomic_DNA"/>
</dbReference>
<protein>
    <submittedName>
        <fullName evidence="1">Uncharacterized protein</fullName>
    </submittedName>
</protein>
<reference evidence="1 2" key="1">
    <citation type="submission" date="2017-05" db="EMBL/GenBank/DDBJ databases">
        <title>The complete genome sequence of Deinococcus ficus isolated from the rhizosphere of the Ficus religiosa L. in Taiwan.</title>
        <authorList>
            <person name="Wu K.-M."/>
            <person name="Liao T.-L."/>
            <person name="Liu Y.-M."/>
            <person name="Young C.-C."/>
            <person name="Tsai S.-F."/>
        </authorList>
    </citation>
    <scope>NUCLEOTIDE SEQUENCE [LARGE SCALE GENOMIC DNA]</scope>
    <source>
        <strain evidence="1 2">CC-FR2-10</strain>
        <plasmid evidence="2">pdfi3</plasmid>
    </source>
</reference>
<evidence type="ECO:0000313" key="2">
    <source>
        <dbReference type="Proteomes" id="UP000259030"/>
    </source>
</evidence>
<evidence type="ECO:0000313" key="1">
    <source>
        <dbReference type="EMBL" id="ASN83163.1"/>
    </source>
</evidence>
<keyword evidence="1" id="KW-0614">Plasmid</keyword>
<dbReference type="KEGG" id="dfc:DFI_18355"/>
<geneLocation type="plasmid" evidence="2">
    <name>pdfi3</name>
</geneLocation>
<gene>
    <name evidence="1" type="ORF">DFI_18355</name>
</gene>
<dbReference type="AlphaFoldDB" id="A0A221T2P3"/>
<name>A0A221T2P3_9DEIO</name>
<proteinExistence type="predicted"/>
<dbReference type="RefSeq" id="WP_027464368.1">
    <property type="nucleotide sequence ID" value="NZ_CP021084.1"/>
</dbReference>
<dbReference type="Proteomes" id="UP000259030">
    <property type="component" value="Plasmid pDFI3"/>
</dbReference>